<dbReference type="PANTHER" id="PTHR11733">
    <property type="entry name" value="ZINC METALLOPROTEASE FAMILY M13 NEPRILYSIN-RELATED"/>
    <property type="match status" value="1"/>
</dbReference>
<dbReference type="AlphaFoldDB" id="A0A9J6GJJ0"/>
<feature type="domain" description="Peptidase M13 C-terminal" evidence="1">
    <location>
        <begin position="265"/>
        <end position="357"/>
    </location>
</feature>
<dbReference type="GO" id="GO:0004222">
    <property type="term" value="F:metalloendopeptidase activity"/>
    <property type="evidence" value="ECO:0007669"/>
    <property type="project" value="InterPro"/>
</dbReference>
<dbReference type="SUPFAM" id="SSF55486">
    <property type="entry name" value="Metalloproteases ('zincins'), catalytic domain"/>
    <property type="match status" value="1"/>
</dbReference>
<dbReference type="Gene3D" id="3.40.390.10">
    <property type="entry name" value="Collagenase (Catalytic Domain)"/>
    <property type="match status" value="1"/>
</dbReference>
<proteinExistence type="predicted"/>
<organism evidence="2 3">
    <name type="scientific">Haemaphysalis longicornis</name>
    <name type="common">Bush tick</name>
    <dbReference type="NCBI Taxonomy" id="44386"/>
    <lineage>
        <taxon>Eukaryota</taxon>
        <taxon>Metazoa</taxon>
        <taxon>Ecdysozoa</taxon>
        <taxon>Arthropoda</taxon>
        <taxon>Chelicerata</taxon>
        <taxon>Arachnida</taxon>
        <taxon>Acari</taxon>
        <taxon>Parasitiformes</taxon>
        <taxon>Ixodida</taxon>
        <taxon>Ixodoidea</taxon>
        <taxon>Ixodidae</taxon>
        <taxon>Haemaphysalinae</taxon>
        <taxon>Haemaphysalis</taxon>
    </lineage>
</organism>
<dbReference type="PROSITE" id="PS51885">
    <property type="entry name" value="NEPRILYSIN"/>
    <property type="match status" value="1"/>
</dbReference>
<name>A0A9J6GJJ0_HAELO</name>
<sequence>MAPFFPDKFAAFRQIFAKDVFDRTGARHLADEDVLPAGRAARAAVVRGQGGVAARHLLDTSVPLSEWMSRIENSFRRHHERVAWIDELSALIVRYRLGRNPMASLAHGDYAGQCAPSRTRSLGAVSVLQEQKRLQAVRKSGPDVRAMRDRQVSDLATVPEYDALRQTVGVPMALFNTSVPSNATMFAFHLSRVAVRFYRALVQILFHNNIYERDAPLSLSPDMRRRLDGLLGCMEEDLRRLPADLRGPASADSAKSRGALLQHVAAVKLALRAFDDHLTVRRVWKTDFRFKDMPDVSSNALFFIYYALDNCEAADTVYAEHRGHWMPAHYRVNAALRHVEEFASEFGCVANSKMSAAAHLCSVVKKH</sequence>
<gene>
    <name evidence="2" type="ORF">HPB48_015306</name>
</gene>
<dbReference type="InterPro" id="IPR000718">
    <property type="entry name" value="Peptidase_M13"/>
</dbReference>
<protein>
    <recommendedName>
        <fullName evidence="1">Peptidase M13 C-terminal domain-containing protein</fullName>
    </recommendedName>
</protein>
<dbReference type="Pfam" id="PF01431">
    <property type="entry name" value="Peptidase_M13"/>
    <property type="match status" value="1"/>
</dbReference>
<dbReference type="GO" id="GO:0016485">
    <property type="term" value="P:protein processing"/>
    <property type="evidence" value="ECO:0007669"/>
    <property type="project" value="TreeGrafter"/>
</dbReference>
<evidence type="ECO:0000259" key="1">
    <source>
        <dbReference type="Pfam" id="PF01431"/>
    </source>
</evidence>
<evidence type="ECO:0000313" key="3">
    <source>
        <dbReference type="Proteomes" id="UP000821853"/>
    </source>
</evidence>
<evidence type="ECO:0000313" key="2">
    <source>
        <dbReference type="EMBL" id="KAH9375338.1"/>
    </source>
</evidence>
<comment type="caution">
    <text evidence="2">The sequence shown here is derived from an EMBL/GenBank/DDBJ whole genome shotgun (WGS) entry which is preliminary data.</text>
</comment>
<accession>A0A9J6GJJ0</accession>
<dbReference type="EMBL" id="JABSTR010000007">
    <property type="protein sequence ID" value="KAH9375338.1"/>
    <property type="molecule type" value="Genomic_DNA"/>
</dbReference>
<dbReference type="Proteomes" id="UP000821853">
    <property type="component" value="Chromosome 5"/>
</dbReference>
<reference evidence="2 3" key="1">
    <citation type="journal article" date="2020" name="Cell">
        <title>Large-Scale Comparative Analyses of Tick Genomes Elucidate Their Genetic Diversity and Vector Capacities.</title>
        <authorList>
            <consortium name="Tick Genome and Microbiome Consortium (TIGMIC)"/>
            <person name="Jia N."/>
            <person name="Wang J."/>
            <person name="Shi W."/>
            <person name="Du L."/>
            <person name="Sun Y."/>
            <person name="Zhan W."/>
            <person name="Jiang J.F."/>
            <person name="Wang Q."/>
            <person name="Zhang B."/>
            <person name="Ji P."/>
            <person name="Bell-Sakyi L."/>
            <person name="Cui X.M."/>
            <person name="Yuan T.T."/>
            <person name="Jiang B.G."/>
            <person name="Yang W.F."/>
            <person name="Lam T.T."/>
            <person name="Chang Q.C."/>
            <person name="Ding S.J."/>
            <person name="Wang X.J."/>
            <person name="Zhu J.G."/>
            <person name="Ruan X.D."/>
            <person name="Zhao L."/>
            <person name="Wei J.T."/>
            <person name="Ye R.Z."/>
            <person name="Que T.C."/>
            <person name="Du C.H."/>
            <person name="Zhou Y.H."/>
            <person name="Cheng J.X."/>
            <person name="Dai P.F."/>
            <person name="Guo W.B."/>
            <person name="Han X.H."/>
            <person name="Huang E.J."/>
            <person name="Li L.F."/>
            <person name="Wei W."/>
            <person name="Gao Y.C."/>
            <person name="Liu J.Z."/>
            <person name="Shao H.Z."/>
            <person name="Wang X."/>
            <person name="Wang C.C."/>
            <person name="Yang T.C."/>
            <person name="Huo Q.B."/>
            <person name="Li W."/>
            <person name="Chen H.Y."/>
            <person name="Chen S.E."/>
            <person name="Zhou L.G."/>
            <person name="Ni X.B."/>
            <person name="Tian J.H."/>
            <person name="Sheng Y."/>
            <person name="Liu T."/>
            <person name="Pan Y.S."/>
            <person name="Xia L.Y."/>
            <person name="Li J."/>
            <person name="Zhao F."/>
            <person name="Cao W.C."/>
        </authorList>
    </citation>
    <scope>NUCLEOTIDE SEQUENCE [LARGE SCALE GENOMIC DNA]</scope>
    <source>
        <strain evidence="2">HaeL-2018</strain>
    </source>
</reference>
<dbReference type="OrthoDB" id="6489926at2759"/>
<dbReference type="GO" id="GO:0005886">
    <property type="term" value="C:plasma membrane"/>
    <property type="evidence" value="ECO:0007669"/>
    <property type="project" value="TreeGrafter"/>
</dbReference>
<dbReference type="InterPro" id="IPR024079">
    <property type="entry name" value="MetalloPept_cat_dom_sf"/>
</dbReference>
<dbReference type="PANTHER" id="PTHR11733:SF241">
    <property type="entry name" value="GH26575P-RELATED"/>
    <property type="match status" value="1"/>
</dbReference>
<keyword evidence="3" id="KW-1185">Reference proteome</keyword>
<dbReference type="InterPro" id="IPR018497">
    <property type="entry name" value="Peptidase_M13_C"/>
</dbReference>
<dbReference type="VEuPathDB" id="VectorBase:HLOH_053106"/>